<feature type="compositionally biased region" description="Basic and acidic residues" evidence="1">
    <location>
        <begin position="103"/>
        <end position="113"/>
    </location>
</feature>
<dbReference type="Proteomes" id="UP001187682">
    <property type="component" value="Unassembled WGS sequence"/>
</dbReference>
<feature type="compositionally biased region" description="Polar residues" evidence="1">
    <location>
        <begin position="11"/>
        <end position="21"/>
    </location>
</feature>
<proteinExistence type="predicted"/>
<dbReference type="EMBL" id="ONZQ02000014">
    <property type="protein sequence ID" value="SPO05955.1"/>
    <property type="molecule type" value="Genomic_DNA"/>
</dbReference>
<feature type="region of interest" description="Disordered" evidence="1">
    <location>
        <begin position="1"/>
        <end position="113"/>
    </location>
</feature>
<feature type="compositionally biased region" description="Basic and acidic residues" evidence="1">
    <location>
        <begin position="1"/>
        <end position="10"/>
    </location>
</feature>
<name>A0AAE8SYJ8_9PEZI</name>
<feature type="region of interest" description="Disordered" evidence="1">
    <location>
        <begin position="147"/>
        <end position="174"/>
    </location>
</feature>
<accession>A0AAE8SYJ8</accession>
<feature type="compositionally biased region" description="Basic and acidic residues" evidence="1">
    <location>
        <begin position="147"/>
        <end position="168"/>
    </location>
</feature>
<reference evidence="2" key="1">
    <citation type="submission" date="2018-03" db="EMBL/GenBank/DDBJ databases">
        <authorList>
            <person name="Guldener U."/>
        </authorList>
    </citation>
    <scope>NUCLEOTIDE SEQUENCE</scope>
</reference>
<dbReference type="AlphaFoldDB" id="A0AAE8SYJ8"/>
<evidence type="ECO:0000313" key="3">
    <source>
        <dbReference type="Proteomes" id="UP001187682"/>
    </source>
</evidence>
<gene>
    <name evidence="2" type="ORF">DNG_08644</name>
</gene>
<sequence length="174" mass="18775">MSDAKQKKDVTTSLGSLSLGQASTKTSKPKSKAPAVADSWEDEDTSSGSDAEASEGPQRKAAQSIPSAPPSTPISPSYNNKIDQAWPPSGGPASNFMAMSSDTAERRRPEKTDAVARRMIASALGVKAPKLTDEQKAYDKAIREQVRKKREEERDAERARQAEAEKAKAAIWED</sequence>
<evidence type="ECO:0000313" key="2">
    <source>
        <dbReference type="EMBL" id="SPO05955.1"/>
    </source>
</evidence>
<keyword evidence="3" id="KW-1185">Reference proteome</keyword>
<comment type="caution">
    <text evidence="2">The sequence shown here is derived from an EMBL/GenBank/DDBJ whole genome shotgun (WGS) entry which is preliminary data.</text>
</comment>
<protein>
    <submittedName>
        <fullName evidence="2">Uncharacterized protein</fullName>
    </submittedName>
</protein>
<organism evidence="2 3">
    <name type="scientific">Cephalotrichum gorgonifer</name>
    <dbReference type="NCBI Taxonomy" id="2041049"/>
    <lineage>
        <taxon>Eukaryota</taxon>
        <taxon>Fungi</taxon>
        <taxon>Dikarya</taxon>
        <taxon>Ascomycota</taxon>
        <taxon>Pezizomycotina</taxon>
        <taxon>Sordariomycetes</taxon>
        <taxon>Hypocreomycetidae</taxon>
        <taxon>Microascales</taxon>
        <taxon>Microascaceae</taxon>
        <taxon>Cephalotrichum</taxon>
    </lineage>
</organism>
<evidence type="ECO:0000256" key="1">
    <source>
        <dbReference type="SAM" id="MobiDB-lite"/>
    </source>
</evidence>